<evidence type="ECO:0000313" key="3">
    <source>
        <dbReference type="Proteomes" id="UP001266305"/>
    </source>
</evidence>
<sequence>MEEEEEAIGLLDKVLEDEDVFLLEECELGTPASPGSGSPFLVAVKGPGGPDQRPRGSAADMADPGTARAAEGTAPPGRGAGGLPAQPGSGSSSGLQRLRPLESPGGLPGVGWAGGAAPHPRFSDLVLA</sequence>
<evidence type="ECO:0000256" key="1">
    <source>
        <dbReference type="SAM" id="MobiDB-lite"/>
    </source>
</evidence>
<proteinExistence type="predicted"/>
<evidence type="ECO:0000313" key="2">
    <source>
        <dbReference type="EMBL" id="KAK2110437.1"/>
    </source>
</evidence>
<accession>A0ABQ9VQD4</accession>
<name>A0ABQ9VQD4_SAGOE</name>
<dbReference type="Proteomes" id="UP001266305">
    <property type="component" value="Unassembled WGS sequence"/>
</dbReference>
<comment type="caution">
    <text evidence="2">The sequence shown here is derived from an EMBL/GenBank/DDBJ whole genome shotgun (WGS) entry which is preliminary data.</text>
</comment>
<dbReference type="EMBL" id="JASSZA010000005">
    <property type="protein sequence ID" value="KAK2110437.1"/>
    <property type="molecule type" value="Genomic_DNA"/>
</dbReference>
<reference evidence="2 3" key="1">
    <citation type="submission" date="2023-05" db="EMBL/GenBank/DDBJ databases">
        <title>B98-5 Cell Line De Novo Hybrid Assembly: An Optical Mapping Approach.</title>
        <authorList>
            <person name="Kananen K."/>
            <person name="Auerbach J.A."/>
            <person name="Kautto E."/>
            <person name="Blachly J.S."/>
        </authorList>
    </citation>
    <scope>NUCLEOTIDE SEQUENCE [LARGE SCALE GENOMIC DNA]</scope>
    <source>
        <strain evidence="2">B95-8</strain>
        <tissue evidence="2">Cell line</tissue>
    </source>
</reference>
<gene>
    <name evidence="2" type="ORF">P7K49_010183</name>
</gene>
<organism evidence="2 3">
    <name type="scientific">Saguinus oedipus</name>
    <name type="common">Cotton-top tamarin</name>
    <name type="synonym">Oedipomidas oedipus</name>
    <dbReference type="NCBI Taxonomy" id="9490"/>
    <lineage>
        <taxon>Eukaryota</taxon>
        <taxon>Metazoa</taxon>
        <taxon>Chordata</taxon>
        <taxon>Craniata</taxon>
        <taxon>Vertebrata</taxon>
        <taxon>Euteleostomi</taxon>
        <taxon>Mammalia</taxon>
        <taxon>Eutheria</taxon>
        <taxon>Euarchontoglires</taxon>
        <taxon>Primates</taxon>
        <taxon>Haplorrhini</taxon>
        <taxon>Platyrrhini</taxon>
        <taxon>Cebidae</taxon>
        <taxon>Callitrichinae</taxon>
        <taxon>Saguinus</taxon>
    </lineage>
</organism>
<keyword evidence="3" id="KW-1185">Reference proteome</keyword>
<feature type="compositionally biased region" description="Low complexity" evidence="1">
    <location>
        <begin position="64"/>
        <end position="98"/>
    </location>
</feature>
<protein>
    <submittedName>
        <fullName evidence="2">Uncharacterized protein</fullName>
    </submittedName>
</protein>
<feature type="region of interest" description="Disordered" evidence="1">
    <location>
        <begin position="27"/>
        <end position="128"/>
    </location>
</feature>